<name>A0A3G8F4L8_9CAUD</name>
<feature type="compositionally biased region" description="Basic and acidic residues" evidence="1">
    <location>
        <begin position="80"/>
        <end position="90"/>
    </location>
</feature>
<keyword evidence="3" id="KW-1185">Reference proteome</keyword>
<protein>
    <submittedName>
        <fullName evidence="2">Rz-like lysis protein</fullName>
    </submittedName>
</protein>
<feature type="compositionally biased region" description="Basic and acidic residues" evidence="1">
    <location>
        <begin position="101"/>
        <end position="112"/>
    </location>
</feature>
<evidence type="ECO:0000313" key="3">
    <source>
        <dbReference type="Proteomes" id="UP000276370"/>
    </source>
</evidence>
<proteinExistence type="predicted"/>
<dbReference type="SMR" id="A0A3G8F4L8"/>
<gene>
    <name evidence="2" type="ORF">Arno160_gp47</name>
</gene>
<evidence type="ECO:0000256" key="1">
    <source>
        <dbReference type="SAM" id="MobiDB-lite"/>
    </source>
</evidence>
<dbReference type="EMBL" id="MK053931">
    <property type="protein sequence ID" value="AZF88110.1"/>
    <property type="molecule type" value="Genomic_DNA"/>
</dbReference>
<dbReference type="Proteomes" id="UP000276370">
    <property type="component" value="Segment"/>
</dbReference>
<feature type="region of interest" description="Disordered" evidence="1">
    <location>
        <begin position="77"/>
        <end position="120"/>
    </location>
</feature>
<reference evidence="2" key="1">
    <citation type="submission" date="2018-10" db="EMBL/GenBank/DDBJ databases">
        <authorList>
            <person name="Shneider M.M."/>
            <person name="Kabilov M.R."/>
            <person name="Miroshnikov K.A."/>
        </authorList>
    </citation>
    <scope>NUCLEOTIDE SEQUENCE [LARGE SCALE GENOMIC DNA]</scope>
</reference>
<sequence>MMRTMYKVAGAALLASLLAASLFLNHTYRSKVDNLTEKLQGVTTELTEQREKHDSFIRQQSLIQDIVAAGRMSKQASSEEVEHVIKERGTHTPVVPEPDDAERLREYSDSVRQRASNRPY</sequence>
<organism evidence="2 3">
    <name type="scientific">Pectobacterium phage Arno160</name>
    <dbReference type="NCBI Taxonomy" id="2488835"/>
    <lineage>
        <taxon>Viruses</taxon>
        <taxon>Duplodnaviria</taxon>
        <taxon>Heunggongvirae</taxon>
        <taxon>Uroviricota</taxon>
        <taxon>Caudoviricetes</taxon>
        <taxon>Autographivirales</taxon>
        <taxon>Autonotataviridae</taxon>
        <taxon>Melnykvirinae</taxon>
        <taxon>Wanjuvirus</taxon>
        <taxon>Wanjuvirus arno160</taxon>
    </lineage>
</organism>
<evidence type="ECO:0000313" key="2">
    <source>
        <dbReference type="EMBL" id="AZF88110.1"/>
    </source>
</evidence>
<accession>A0A3G8F4L8</accession>